<protein>
    <recommendedName>
        <fullName evidence="1">tRNA-guanine(15) transglycosylase-like domain-containing protein</fullName>
    </recommendedName>
</protein>
<feature type="domain" description="tRNA-guanine(15) transglycosylase-like" evidence="1">
    <location>
        <begin position="19"/>
        <end position="89"/>
    </location>
</feature>
<evidence type="ECO:0000313" key="2">
    <source>
        <dbReference type="EMBL" id="KAJ0960142.1"/>
    </source>
</evidence>
<dbReference type="EMBL" id="JAGGNH010000108">
    <property type="protein sequence ID" value="KAJ0960142.1"/>
    <property type="molecule type" value="Genomic_DNA"/>
</dbReference>
<dbReference type="Gene3D" id="3.20.20.105">
    <property type="entry name" value="Queuine tRNA-ribosyltransferase-like"/>
    <property type="match status" value="1"/>
</dbReference>
<sequence>MLGLHDHIFVASPRDSVECLPESDGSNKLGASFEMPSSRWHVNPAKYMELISSLKPNVWASLADEVPAWVPEKRNKTPVDRTIHWLDDCS</sequence>
<dbReference type="PANTHER" id="PTHR46064:SF1">
    <property type="entry name" value="QUEUINE TRNA-RIBOSYLTRANSFERASE ACCESSORY SUBUNIT 2"/>
    <property type="match status" value="1"/>
</dbReference>
<accession>A0A9D5BSS4</accession>
<organism evidence="2 3">
    <name type="scientific">Dioscorea zingiberensis</name>
    <dbReference type="NCBI Taxonomy" id="325984"/>
    <lineage>
        <taxon>Eukaryota</taxon>
        <taxon>Viridiplantae</taxon>
        <taxon>Streptophyta</taxon>
        <taxon>Embryophyta</taxon>
        <taxon>Tracheophyta</taxon>
        <taxon>Spermatophyta</taxon>
        <taxon>Magnoliopsida</taxon>
        <taxon>Liliopsida</taxon>
        <taxon>Dioscoreales</taxon>
        <taxon>Dioscoreaceae</taxon>
        <taxon>Dioscorea</taxon>
    </lineage>
</organism>
<dbReference type="Proteomes" id="UP001085076">
    <property type="component" value="Unassembled WGS sequence"/>
</dbReference>
<comment type="caution">
    <text evidence="2">The sequence shown here is derived from an EMBL/GenBank/DDBJ whole genome shotgun (WGS) entry which is preliminary data.</text>
</comment>
<dbReference type="InterPro" id="IPR036511">
    <property type="entry name" value="TGT-like_sf"/>
</dbReference>
<dbReference type="AlphaFoldDB" id="A0A9D5BSS4"/>
<keyword evidence="3" id="KW-1185">Reference proteome</keyword>
<dbReference type="GO" id="GO:0006400">
    <property type="term" value="P:tRNA modification"/>
    <property type="evidence" value="ECO:0007669"/>
    <property type="project" value="InterPro"/>
</dbReference>
<evidence type="ECO:0000313" key="3">
    <source>
        <dbReference type="Proteomes" id="UP001085076"/>
    </source>
</evidence>
<reference evidence="2 3" key="1">
    <citation type="journal article" date="2022" name="Hortic Res">
        <title>The genome of Dioscorea zingiberensis sheds light on the biosynthesis, origin and evolution of the medicinally important diosgenin saponins.</title>
        <authorList>
            <person name="Li Y."/>
            <person name="Tan C."/>
            <person name="Li Z."/>
            <person name="Guo J."/>
            <person name="Li S."/>
            <person name="Chen X."/>
            <person name="Wang C."/>
            <person name="Dai X."/>
            <person name="Yang H."/>
            <person name="Song W."/>
            <person name="Hou L."/>
            <person name="Xu J."/>
            <person name="Tong Z."/>
            <person name="Xu A."/>
            <person name="Yuan X."/>
            <person name="Wang W."/>
            <person name="Yang Q."/>
            <person name="Chen L."/>
            <person name="Sun Z."/>
            <person name="Wang K."/>
            <person name="Pan B."/>
            <person name="Chen J."/>
            <person name="Bao Y."/>
            <person name="Liu F."/>
            <person name="Qi X."/>
            <person name="Gang D.R."/>
            <person name="Wen J."/>
            <person name="Li J."/>
        </authorList>
    </citation>
    <scope>NUCLEOTIDE SEQUENCE [LARGE SCALE GENOMIC DNA]</scope>
    <source>
        <strain evidence="2">Dzin_1.0</strain>
    </source>
</reference>
<dbReference type="SUPFAM" id="SSF51713">
    <property type="entry name" value="tRNA-guanine transglycosylase"/>
    <property type="match status" value="1"/>
</dbReference>
<evidence type="ECO:0000259" key="1">
    <source>
        <dbReference type="Pfam" id="PF01702"/>
    </source>
</evidence>
<dbReference type="OrthoDB" id="27601at2759"/>
<proteinExistence type="predicted"/>
<name>A0A9D5BSS4_9LILI</name>
<dbReference type="PANTHER" id="PTHR46064">
    <property type="entry name" value="QUEUINE TRNA-RIBOSYLTRANSFERASE ACCESSORY SUBUNIT 2"/>
    <property type="match status" value="1"/>
</dbReference>
<dbReference type="InterPro" id="IPR050852">
    <property type="entry name" value="Queuine_tRNA-ribosyltrfase"/>
</dbReference>
<gene>
    <name evidence="2" type="ORF">J5N97_002061</name>
</gene>
<dbReference type="InterPro" id="IPR002616">
    <property type="entry name" value="tRNA_ribo_trans-like"/>
</dbReference>
<dbReference type="Pfam" id="PF01702">
    <property type="entry name" value="TGT"/>
    <property type="match status" value="1"/>
</dbReference>